<dbReference type="Pfam" id="PF09696">
    <property type="entry name" value="Ctf8"/>
    <property type="match status" value="1"/>
</dbReference>
<name>A0A9P4I7J5_9PEZI</name>
<dbReference type="Proteomes" id="UP000799772">
    <property type="component" value="Unassembled WGS sequence"/>
</dbReference>
<comment type="subcellular location">
    <subcellularLocation>
        <location evidence="1">Nucleus</location>
    </subcellularLocation>
</comment>
<organism evidence="8 9">
    <name type="scientific">Rhizodiscina lignyota</name>
    <dbReference type="NCBI Taxonomy" id="1504668"/>
    <lineage>
        <taxon>Eukaryota</taxon>
        <taxon>Fungi</taxon>
        <taxon>Dikarya</taxon>
        <taxon>Ascomycota</taxon>
        <taxon>Pezizomycotina</taxon>
        <taxon>Dothideomycetes</taxon>
        <taxon>Pleosporomycetidae</taxon>
        <taxon>Aulographales</taxon>
        <taxon>Rhizodiscinaceae</taxon>
        <taxon>Rhizodiscina</taxon>
    </lineage>
</organism>
<keyword evidence="2" id="KW-0235">DNA replication</keyword>
<dbReference type="GO" id="GO:0031390">
    <property type="term" value="C:Ctf18 RFC-like complex"/>
    <property type="evidence" value="ECO:0007669"/>
    <property type="project" value="InterPro"/>
</dbReference>
<dbReference type="GO" id="GO:0003677">
    <property type="term" value="F:DNA binding"/>
    <property type="evidence" value="ECO:0007669"/>
    <property type="project" value="UniProtKB-KW"/>
</dbReference>
<sequence length="142" mass="15807">MPSITVHPLCPERSSSVPNPLPKLLQTPSGLAIVEIQGTIHTPTATESQNAGETLAGKLVFPNFSNQNPPEDQSWMKRVYFYVGKHQRLTGEVKKLGKPIGVLRKKEMGDAMEVDGEEQLEVREIIRYKIVFSQRPEPVSAD</sequence>
<keyword evidence="5" id="KW-0131">Cell cycle</keyword>
<protein>
    <recommendedName>
        <fullName evidence="10">Chromosome transmission fidelity protein 8</fullName>
    </recommendedName>
</protein>
<evidence type="ECO:0000256" key="6">
    <source>
        <dbReference type="ARBA" id="ARBA00038447"/>
    </source>
</evidence>
<dbReference type="EMBL" id="ML978139">
    <property type="protein sequence ID" value="KAF2093196.1"/>
    <property type="molecule type" value="Genomic_DNA"/>
</dbReference>
<evidence type="ECO:0000256" key="2">
    <source>
        <dbReference type="ARBA" id="ARBA00022705"/>
    </source>
</evidence>
<evidence type="ECO:0000256" key="4">
    <source>
        <dbReference type="ARBA" id="ARBA00023242"/>
    </source>
</evidence>
<evidence type="ECO:0008006" key="10">
    <source>
        <dbReference type="Google" id="ProtNLM"/>
    </source>
</evidence>
<dbReference type="PANTHER" id="PTHR28605">
    <property type="entry name" value="CTF8, CHROMOSOME TRANSMISSION FIDELITY FACTOR 8 HOMOLOG (S. CEREVISIAE)"/>
    <property type="match status" value="1"/>
</dbReference>
<gene>
    <name evidence="8" type="ORF">NA57DRAFT_48738</name>
</gene>
<comment type="caution">
    <text evidence="8">The sequence shown here is derived from an EMBL/GenBank/DDBJ whole genome shotgun (WGS) entry which is preliminary data.</text>
</comment>
<accession>A0A9P4I7J5</accession>
<dbReference type="GO" id="GO:0007064">
    <property type="term" value="P:mitotic sister chromatid cohesion"/>
    <property type="evidence" value="ECO:0007669"/>
    <property type="project" value="InterPro"/>
</dbReference>
<dbReference type="PANTHER" id="PTHR28605:SF1">
    <property type="entry name" value="CHROMOSOME TRANSMISSION FIDELITY FACTOR 8"/>
    <property type="match status" value="1"/>
</dbReference>
<evidence type="ECO:0000256" key="3">
    <source>
        <dbReference type="ARBA" id="ARBA00023125"/>
    </source>
</evidence>
<feature type="region of interest" description="Disordered" evidence="7">
    <location>
        <begin position="1"/>
        <end position="20"/>
    </location>
</feature>
<evidence type="ECO:0000256" key="1">
    <source>
        <dbReference type="ARBA" id="ARBA00004123"/>
    </source>
</evidence>
<dbReference type="OrthoDB" id="121932at2759"/>
<dbReference type="AlphaFoldDB" id="A0A9P4I7J5"/>
<reference evidence="8" key="1">
    <citation type="journal article" date="2020" name="Stud. Mycol.">
        <title>101 Dothideomycetes genomes: a test case for predicting lifestyles and emergence of pathogens.</title>
        <authorList>
            <person name="Haridas S."/>
            <person name="Albert R."/>
            <person name="Binder M."/>
            <person name="Bloem J."/>
            <person name="Labutti K."/>
            <person name="Salamov A."/>
            <person name="Andreopoulos B."/>
            <person name="Baker S."/>
            <person name="Barry K."/>
            <person name="Bills G."/>
            <person name="Bluhm B."/>
            <person name="Cannon C."/>
            <person name="Castanera R."/>
            <person name="Culley D."/>
            <person name="Daum C."/>
            <person name="Ezra D."/>
            <person name="Gonzalez J."/>
            <person name="Henrissat B."/>
            <person name="Kuo A."/>
            <person name="Liang C."/>
            <person name="Lipzen A."/>
            <person name="Lutzoni F."/>
            <person name="Magnuson J."/>
            <person name="Mondo S."/>
            <person name="Nolan M."/>
            <person name="Ohm R."/>
            <person name="Pangilinan J."/>
            <person name="Park H.-J."/>
            <person name="Ramirez L."/>
            <person name="Alfaro M."/>
            <person name="Sun H."/>
            <person name="Tritt A."/>
            <person name="Yoshinaga Y."/>
            <person name="Zwiers L.-H."/>
            <person name="Turgeon B."/>
            <person name="Goodwin S."/>
            <person name="Spatafora J."/>
            <person name="Crous P."/>
            <person name="Grigoriev I."/>
        </authorList>
    </citation>
    <scope>NUCLEOTIDE SEQUENCE</scope>
    <source>
        <strain evidence="8">CBS 133067</strain>
    </source>
</reference>
<evidence type="ECO:0000313" key="8">
    <source>
        <dbReference type="EMBL" id="KAF2093196.1"/>
    </source>
</evidence>
<keyword evidence="4" id="KW-0539">Nucleus</keyword>
<evidence type="ECO:0000256" key="7">
    <source>
        <dbReference type="SAM" id="MobiDB-lite"/>
    </source>
</evidence>
<evidence type="ECO:0000313" key="9">
    <source>
        <dbReference type="Proteomes" id="UP000799772"/>
    </source>
</evidence>
<keyword evidence="9" id="KW-1185">Reference proteome</keyword>
<dbReference type="GO" id="GO:0006260">
    <property type="term" value="P:DNA replication"/>
    <property type="evidence" value="ECO:0007669"/>
    <property type="project" value="UniProtKB-KW"/>
</dbReference>
<keyword evidence="3" id="KW-0238">DNA-binding</keyword>
<comment type="similarity">
    <text evidence="6">Belongs to the CTF8 family.</text>
</comment>
<proteinExistence type="inferred from homology"/>
<evidence type="ECO:0000256" key="5">
    <source>
        <dbReference type="ARBA" id="ARBA00023306"/>
    </source>
</evidence>
<dbReference type="InterPro" id="IPR018607">
    <property type="entry name" value="Ctf8"/>
</dbReference>